<dbReference type="CDD" id="cd09634">
    <property type="entry name" value="Cas1_I-II-III"/>
    <property type="match status" value="1"/>
</dbReference>
<keyword evidence="4 9" id="KW-0378">Hydrolase</keyword>
<dbReference type="EMBL" id="CP087714">
    <property type="protein sequence ID" value="XAT63031.1"/>
    <property type="molecule type" value="Genomic_DNA"/>
</dbReference>
<sequence>MKVVISGYGTFLGVKDGLIKIKRGDEIRTVSPGNVDQLIVEGSSVSMSSAFLRLASENNIDVIVLNRNGTVAGKFSSFYRKANVSVRKEQYAAQRDERSLFLAKCFVRGKVMNQYYLAKSICKNRGRKDLIKMCYEIKRSVSKLDRCERQQNIINVEAQAAEVYWNVVSEFYEMSGRKKRYDSPDPFNMALNYGYAILMSVVSLAIDTTNLDPFAGFLHAENPRRPALVVDLMEEFRQPVVDRAIFKITPEVKDGFLTADCRKEIISEIFRRLETKVTFENRKLPIEYHIYLQARRLERFLLGKSSYTPFILR</sequence>
<comment type="cofactor">
    <cofactor evidence="9">
        <name>Mg(2+)</name>
        <dbReference type="ChEBI" id="CHEBI:18420"/>
    </cofactor>
    <cofactor evidence="9">
        <name>Mn(2+)</name>
        <dbReference type="ChEBI" id="CHEBI:29035"/>
    </cofactor>
</comment>
<name>A0ABZ3H0B4_GEOAI</name>
<dbReference type="InterPro" id="IPR050646">
    <property type="entry name" value="Cas1"/>
</dbReference>
<dbReference type="InterPro" id="IPR002729">
    <property type="entry name" value="CRISPR-assoc_Cas1"/>
</dbReference>
<keyword evidence="3 9" id="KW-0255">Endonuclease</keyword>
<evidence type="ECO:0000313" key="10">
    <source>
        <dbReference type="EMBL" id="XAT63031.1"/>
    </source>
</evidence>
<evidence type="ECO:0000256" key="1">
    <source>
        <dbReference type="ARBA" id="ARBA00022722"/>
    </source>
</evidence>
<dbReference type="RefSeq" id="WP_193808189.1">
    <property type="nucleotide sequence ID" value="NZ_CP087714.1"/>
</dbReference>
<evidence type="ECO:0000256" key="8">
    <source>
        <dbReference type="ARBA" id="ARBA00023211"/>
    </source>
</evidence>
<evidence type="ECO:0000256" key="7">
    <source>
        <dbReference type="ARBA" id="ARBA00023125"/>
    </source>
</evidence>
<keyword evidence="11" id="KW-1185">Reference proteome</keyword>
<dbReference type="EC" id="3.1.-.-" evidence="9"/>
<feature type="binding site" evidence="9">
    <location>
        <position position="157"/>
    </location>
    <ligand>
        <name>Mn(2+)</name>
        <dbReference type="ChEBI" id="CHEBI:29035"/>
    </ligand>
</feature>
<evidence type="ECO:0000256" key="3">
    <source>
        <dbReference type="ARBA" id="ARBA00022759"/>
    </source>
</evidence>
<keyword evidence="5 9" id="KW-0460">Magnesium</keyword>
<feature type="binding site" evidence="9">
    <location>
        <position position="219"/>
    </location>
    <ligand>
        <name>Mn(2+)</name>
        <dbReference type="ChEBI" id="CHEBI:29035"/>
    </ligand>
</feature>
<dbReference type="Proteomes" id="UP001492541">
    <property type="component" value="Chromosome"/>
</dbReference>
<feature type="binding site" evidence="9">
    <location>
        <position position="234"/>
    </location>
    <ligand>
        <name>Mn(2+)</name>
        <dbReference type="ChEBI" id="CHEBI:29035"/>
    </ligand>
</feature>
<evidence type="ECO:0000256" key="5">
    <source>
        <dbReference type="ARBA" id="ARBA00022842"/>
    </source>
</evidence>
<dbReference type="NCBIfam" id="TIGR00287">
    <property type="entry name" value="cas1"/>
    <property type="match status" value="1"/>
</dbReference>
<proteinExistence type="inferred from homology"/>
<dbReference type="GO" id="GO:0004519">
    <property type="term" value="F:endonuclease activity"/>
    <property type="evidence" value="ECO:0007669"/>
    <property type="project" value="UniProtKB-KW"/>
</dbReference>
<dbReference type="PANTHER" id="PTHR34353:SF2">
    <property type="entry name" value="CRISPR-ASSOCIATED ENDONUCLEASE CAS1 1"/>
    <property type="match status" value="1"/>
</dbReference>
<dbReference type="GeneID" id="90449452"/>
<keyword evidence="1 9" id="KW-0540">Nuclease</keyword>
<evidence type="ECO:0000256" key="9">
    <source>
        <dbReference type="HAMAP-Rule" id="MF_01470"/>
    </source>
</evidence>
<evidence type="ECO:0000256" key="4">
    <source>
        <dbReference type="ARBA" id="ARBA00022801"/>
    </source>
</evidence>
<dbReference type="HAMAP" id="MF_01470">
    <property type="entry name" value="Cas1"/>
    <property type="match status" value="1"/>
</dbReference>
<dbReference type="InterPro" id="IPR042211">
    <property type="entry name" value="CRISPR-assoc_Cas1_N"/>
</dbReference>
<protein>
    <recommendedName>
        <fullName evidence="9">CRISPR-associated endonuclease Cas1</fullName>
        <ecNumber evidence="9">3.1.-.-</ecNumber>
    </recommendedName>
</protein>
<keyword evidence="6 9" id="KW-0051">Antiviral defense</keyword>
<organism evidence="10 11">
    <name type="scientific">Geoglobus acetivorans</name>
    <dbReference type="NCBI Taxonomy" id="565033"/>
    <lineage>
        <taxon>Archaea</taxon>
        <taxon>Methanobacteriati</taxon>
        <taxon>Methanobacteriota</taxon>
        <taxon>Archaeoglobi</taxon>
        <taxon>Archaeoglobales</taxon>
        <taxon>Archaeoglobaceae</taxon>
        <taxon>Geoglobus</taxon>
    </lineage>
</organism>
<keyword evidence="7 9" id="KW-0238">DNA-binding</keyword>
<dbReference type="InterPro" id="IPR042206">
    <property type="entry name" value="CRISPR-assoc_Cas1_C"/>
</dbReference>
<dbReference type="Gene3D" id="1.20.120.920">
    <property type="entry name" value="CRISPR-associated endonuclease Cas1, C-terminal domain"/>
    <property type="match status" value="1"/>
</dbReference>
<comment type="similarity">
    <text evidence="9">Belongs to the CRISPR-associated endonuclease Cas1 family.</text>
</comment>
<dbReference type="Pfam" id="PF01867">
    <property type="entry name" value="Cas_Cas1"/>
    <property type="match status" value="1"/>
</dbReference>
<keyword evidence="2 9" id="KW-0479">Metal-binding</keyword>
<evidence type="ECO:0000313" key="11">
    <source>
        <dbReference type="Proteomes" id="UP001492541"/>
    </source>
</evidence>
<keyword evidence="8 9" id="KW-0464">Manganese</keyword>
<comment type="subunit">
    <text evidence="9">Homodimer, forms a heterotetramer with a Cas2 homodimer.</text>
</comment>
<accession>A0ABZ3H0B4</accession>
<gene>
    <name evidence="9 10" type="primary">cas1</name>
    <name evidence="10" type="ORF">LPQ35_07145</name>
</gene>
<dbReference type="PANTHER" id="PTHR34353">
    <property type="entry name" value="CRISPR-ASSOCIATED ENDONUCLEASE CAS1 1"/>
    <property type="match status" value="1"/>
</dbReference>
<comment type="function">
    <text evidence="9">CRISPR (clustered regularly interspaced short palindromic repeat), is an adaptive immune system that provides protection against mobile genetic elements (viruses, transposable elements and conjugative plasmids). CRISPR clusters contain spacers, sequences complementary to antecedent mobile elements, and target invading nucleic acids. CRISPR clusters are transcribed and processed into CRISPR RNA (crRNA). Acts as a dsDNA endonuclease. Involved in the integration of spacer DNA into the CRISPR cassette.</text>
</comment>
<evidence type="ECO:0000256" key="2">
    <source>
        <dbReference type="ARBA" id="ARBA00022723"/>
    </source>
</evidence>
<dbReference type="Gene3D" id="3.100.10.20">
    <property type="entry name" value="CRISPR-associated endonuclease Cas1, N-terminal domain"/>
    <property type="match status" value="1"/>
</dbReference>
<reference evidence="10 11" key="1">
    <citation type="submission" date="2021-11" db="EMBL/GenBank/DDBJ databases">
        <title>Whole genome of Geoglobus acetivorans.</title>
        <authorList>
            <person name="Liu D."/>
        </authorList>
    </citation>
    <scope>NUCLEOTIDE SEQUENCE [LARGE SCALE GENOMIC DNA]</scope>
    <source>
        <strain evidence="10 11">SBH6</strain>
    </source>
</reference>
<evidence type="ECO:0000256" key="6">
    <source>
        <dbReference type="ARBA" id="ARBA00023118"/>
    </source>
</evidence>